<gene>
    <name evidence="1" type="ORF">P9850_09175</name>
</gene>
<name>A0ABD5IXD2_9BACL</name>
<reference evidence="1 2" key="1">
    <citation type="submission" date="2023-03" db="EMBL/GenBank/DDBJ databases">
        <title>Bacillus Genome Sequencing.</title>
        <authorList>
            <person name="Dunlap C."/>
        </authorList>
    </citation>
    <scope>NUCLEOTIDE SEQUENCE [LARGE SCALE GENOMIC DNA]</scope>
    <source>
        <strain evidence="1 2">NRS-38</strain>
    </source>
</reference>
<dbReference type="Proteomes" id="UP001339962">
    <property type="component" value="Unassembled WGS sequence"/>
</dbReference>
<protein>
    <submittedName>
        <fullName evidence="1">DUF1033 family protein</fullName>
    </submittedName>
</protein>
<dbReference type="InterPro" id="IPR010434">
    <property type="entry name" value="DUF1033"/>
</dbReference>
<organism evidence="1 2">
    <name type="scientific">Anoxybacteroides rupiense</name>
    <dbReference type="NCBI Taxonomy" id="311460"/>
    <lineage>
        <taxon>Bacteria</taxon>
        <taxon>Bacillati</taxon>
        <taxon>Bacillota</taxon>
        <taxon>Bacilli</taxon>
        <taxon>Bacillales</taxon>
        <taxon>Anoxybacillaceae</taxon>
        <taxon>Anoxybacteroides</taxon>
    </lineage>
</organism>
<dbReference type="Pfam" id="PF06279">
    <property type="entry name" value="DUF1033"/>
    <property type="match status" value="1"/>
</dbReference>
<dbReference type="RefSeq" id="WP_139788126.1">
    <property type="nucleotide sequence ID" value="NZ_JACIDF010000002.1"/>
</dbReference>
<evidence type="ECO:0000313" key="1">
    <source>
        <dbReference type="EMBL" id="MED5052021.1"/>
    </source>
</evidence>
<evidence type="ECO:0000313" key="2">
    <source>
        <dbReference type="Proteomes" id="UP001339962"/>
    </source>
</evidence>
<sequence length="106" mass="12802">MENQKHWSILITEGEVEPWYFLDGWEKQIKEQKQFTNSKEAMAQYKALVEAHRQRFDHYQIKGSSIACFWNDGEEVYCEACDEFLQVYHGILLFYQDRLFEPSHMD</sequence>
<comment type="caution">
    <text evidence="1">The sequence shown here is derived from an EMBL/GenBank/DDBJ whole genome shotgun (WGS) entry which is preliminary data.</text>
</comment>
<accession>A0ABD5IXD2</accession>
<proteinExistence type="predicted"/>
<dbReference type="AlphaFoldDB" id="A0ABD5IXD2"/>
<dbReference type="EMBL" id="JARTLI010000013">
    <property type="protein sequence ID" value="MED5052021.1"/>
    <property type="molecule type" value="Genomic_DNA"/>
</dbReference>